<dbReference type="EMBL" id="MDYQ01000041">
    <property type="protein sequence ID" value="PRP85681.1"/>
    <property type="molecule type" value="Genomic_DNA"/>
</dbReference>
<keyword evidence="2" id="KW-0547">Nucleotide-binding</keyword>
<dbReference type="InterPro" id="IPR052093">
    <property type="entry name" value="HR_Repair_Mediator"/>
</dbReference>
<evidence type="ECO:0000256" key="3">
    <source>
        <dbReference type="ARBA" id="ARBA00022763"/>
    </source>
</evidence>
<protein>
    <recommendedName>
        <fullName evidence="7">DNA repair protein RAD51 homolog 3</fullName>
    </recommendedName>
</protein>
<accession>A0A2P6NNZ7</accession>
<dbReference type="PANTHER" id="PTHR46239:SF1">
    <property type="entry name" value="DNA REPAIR PROTEIN RAD51 HOMOLOG 3"/>
    <property type="match status" value="1"/>
</dbReference>
<dbReference type="PIRSF" id="PIRSF005856">
    <property type="entry name" value="Rad51"/>
    <property type="match status" value="1"/>
</dbReference>
<dbReference type="STRING" id="1890364.A0A2P6NNZ7"/>
<dbReference type="InParanoid" id="A0A2P6NNZ7"/>
<proteinExistence type="predicted"/>
<evidence type="ECO:0000313" key="9">
    <source>
        <dbReference type="EMBL" id="PRP85681.1"/>
    </source>
</evidence>
<keyword evidence="3" id="KW-0227">DNA damage</keyword>
<dbReference type="InterPro" id="IPR020588">
    <property type="entry name" value="RecA_ATP-bd"/>
</dbReference>
<reference evidence="9 10" key="1">
    <citation type="journal article" date="2018" name="Genome Biol. Evol.">
        <title>Multiple Roots of Fruiting Body Formation in Amoebozoa.</title>
        <authorList>
            <person name="Hillmann F."/>
            <person name="Forbes G."/>
            <person name="Novohradska S."/>
            <person name="Ferling I."/>
            <person name="Riege K."/>
            <person name="Groth M."/>
            <person name="Westermann M."/>
            <person name="Marz M."/>
            <person name="Spaller T."/>
            <person name="Winckler T."/>
            <person name="Schaap P."/>
            <person name="Glockner G."/>
        </authorList>
    </citation>
    <scope>NUCLEOTIDE SEQUENCE [LARGE SCALE GENOMIC DNA]</scope>
    <source>
        <strain evidence="9 10">Jena</strain>
    </source>
</reference>
<gene>
    <name evidence="9" type="ORF">PROFUN_06515</name>
</gene>
<keyword evidence="4" id="KW-0067">ATP-binding</keyword>
<dbReference type="Gene3D" id="3.40.50.300">
    <property type="entry name" value="P-loop containing nucleotide triphosphate hydrolases"/>
    <property type="match status" value="1"/>
</dbReference>
<dbReference type="Pfam" id="PF08423">
    <property type="entry name" value="Rad51"/>
    <property type="match status" value="2"/>
</dbReference>
<sequence length="328" mass="36381">MNREISTFGLAPSMVAMLSNAGFRTALDFDGVKPNELSQELEISHEEALKIIQIISRNGAPKNEDRVTALDLLQKEPSRGCVMTFNVDLDELLGDGVQVGQVTEFCGVPGIGKTQLGMQLAADACIPVYYDGLGAKVIYIDTEGSFVAERMQEIAEATVTHIHRIAEESNKPEDVEAANAFTIKEVLSSIQYYRVHDFVEQVALVNILPLLMDQQPGVRLIVMDSVAFHFRHFDDFQSRSRLLNTMAQNLTNIARDRSVAVVLINQMTTAYQNGEPYLVAALGENWSHAATNRVLLSWEDGYRCASLQKSPNRPFGTVRYNVTQAGIR</sequence>
<dbReference type="GO" id="GO:0000707">
    <property type="term" value="P:meiotic DNA recombinase assembly"/>
    <property type="evidence" value="ECO:0007669"/>
    <property type="project" value="TreeGrafter"/>
</dbReference>
<dbReference type="GO" id="GO:0033063">
    <property type="term" value="C:Rad51B-Rad51C-Rad51D-XRCC2 complex"/>
    <property type="evidence" value="ECO:0007669"/>
    <property type="project" value="TreeGrafter"/>
</dbReference>
<dbReference type="GO" id="GO:0005657">
    <property type="term" value="C:replication fork"/>
    <property type="evidence" value="ECO:0007669"/>
    <property type="project" value="TreeGrafter"/>
</dbReference>
<dbReference type="GO" id="GO:0140664">
    <property type="term" value="F:ATP-dependent DNA damage sensor activity"/>
    <property type="evidence" value="ECO:0007669"/>
    <property type="project" value="InterPro"/>
</dbReference>
<evidence type="ECO:0000313" key="10">
    <source>
        <dbReference type="Proteomes" id="UP000241769"/>
    </source>
</evidence>
<comment type="subcellular location">
    <subcellularLocation>
        <location evidence="1">Nucleus</location>
    </subcellularLocation>
</comment>
<dbReference type="SUPFAM" id="SSF52540">
    <property type="entry name" value="P-loop containing nucleoside triphosphate hydrolases"/>
    <property type="match status" value="1"/>
</dbReference>
<dbReference type="AlphaFoldDB" id="A0A2P6NNZ7"/>
<dbReference type="FunCoup" id="A0A2P6NNZ7">
    <property type="interactions" value="221"/>
</dbReference>
<evidence type="ECO:0000256" key="2">
    <source>
        <dbReference type="ARBA" id="ARBA00022741"/>
    </source>
</evidence>
<keyword evidence="10" id="KW-1185">Reference proteome</keyword>
<comment type="caution">
    <text evidence="9">The sequence shown here is derived from an EMBL/GenBank/DDBJ whole genome shotgun (WGS) entry which is preliminary data.</text>
</comment>
<dbReference type="GO" id="GO:0005524">
    <property type="term" value="F:ATP binding"/>
    <property type="evidence" value="ECO:0007669"/>
    <property type="project" value="UniProtKB-KW"/>
</dbReference>
<dbReference type="CDD" id="cd19492">
    <property type="entry name" value="Rad51C"/>
    <property type="match status" value="1"/>
</dbReference>
<dbReference type="Proteomes" id="UP000241769">
    <property type="component" value="Unassembled WGS sequence"/>
</dbReference>
<evidence type="ECO:0000256" key="5">
    <source>
        <dbReference type="ARBA" id="ARBA00023204"/>
    </source>
</evidence>
<feature type="domain" description="RecA family profile 1" evidence="8">
    <location>
        <begin position="78"/>
        <end position="267"/>
    </location>
</feature>
<dbReference type="GO" id="GO:0033065">
    <property type="term" value="C:Rad51C-XRCC3 complex"/>
    <property type="evidence" value="ECO:0007669"/>
    <property type="project" value="TreeGrafter"/>
</dbReference>
<name>A0A2P6NNZ7_9EUKA</name>
<evidence type="ECO:0000256" key="1">
    <source>
        <dbReference type="ARBA" id="ARBA00004123"/>
    </source>
</evidence>
<keyword evidence="5" id="KW-0234">DNA repair</keyword>
<dbReference type="GO" id="GO:0008821">
    <property type="term" value="F:crossover junction DNA endonuclease activity"/>
    <property type="evidence" value="ECO:0007669"/>
    <property type="project" value="TreeGrafter"/>
</dbReference>
<dbReference type="InterPro" id="IPR013632">
    <property type="entry name" value="Rad51_C"/>
</dbReference>
<dbReference type="PROSITE" id="PS50162">
    <property type="entry name" value="RECA_2"/>
    <property type="match status" value="1"/>
</dbReference>
<evidence type="ECO:0000256" key="6">
    <source>
        <dbReference type="ARBA" id="ARBA00023242"/>
    </source>
</evidence>
<evidence type="ECO:0000256" key="7">
    <source>
        <dbReference type="ARBA" id="ARBA00040674"/>
    </source>
</evidence>
<dbReference type="PANTHER" id="PTHR46239">
    <property type="entry name" value="DNA REPAIR PROTEIN RAD51 HOMOLOG 3 RAD51C"/>
    <property type="match status" value="1"/>
</dbReference>
<dbReference type="OrthoDB" id="5957327at2759"/>
<keyword evidence="6" id="KW-0539">Nucleus</keyword>
<dbReference type="GO" id="GO:0007131">
    <property type="term" value="P:reciprocal meiotic recombination"/>
    <property type="evidence" value="ECO:0007669"/>
    <property type="project" value="TreeGrafter"/>
</dbReference>
<evidence type="ECO:0000256" key="4">
    <source>
        <dbReference type="ARBA" id="ARBA00022840"/>
    </source>
</evidence>
<organism evidence="9 10">
    <name type="scientific">Planoprotostelium fungivorum</name>
    <dbReference type="NCBI Taxonomy" id="1890364"/>
    <lineage>
        <taxon>Eukaryota</taxon>
        <taxon>Amoebozoa</taxon>
        <taxon>Evosea</taxon>
        <taxon>Variosea</taxon>
        <taxon>Cavosteliida</taxon>
        <taxon>Cavosteliaceae</taxon>
        <taxon>Planoprotostelium</taxon>
    </lineage>
</organism>
<evidence type="ECO:0000259" key="8">
    <source>
        <dbReference type="PROSITE" id="PS50162"/>
    </source>
</evidence>
<dbReference type="InterPro" id="IPR027417">
    <property type="entry name" value="P-loop_NTPase"/>
</dbReference>
<dbReference type="InterPro" id="IPR016467">
    <property type="entry name" value="DNA_recomb/repair_RecA-like"/>
</dbReference>
<dbReference type="GO" id="GO:0000400">
    <property type="term" value="F:four-way junction DNA binding"/>
    <property type="evidence" value="ECO:0007669"/>
    <property type="project" value="TreeGrafter"/>
</dbReference>